<dbReference type="InterPro" id="IPR051415">
    <property type="entry name" value="LAAT-1"/>
</dbReference>
<dbReference type="SMART" id="SM00679">
    <property type="entry name" value="CTNS"/>
    <property type="match status" value="2"/>
</dbReference>
<dbReference type="PANTHER" id="PTHR16201">
    <property type="entry name" value="SEVEN TRANSMEMBRANE PROTEIN 1-RELATED"/>
    <property type="match status" value="1"/>
</dbReference>
<reference evidence="1 2" key="2">
    <citation type="journal article" date="2021" name="Genomics">
        <title>High-quality reference genome for Clonorchis sinensis.</title>
        <authorList>
            <person name="Young N.D."/>
            <person name="Stroehlein A.J."/>
            <person name="Kinkar L."/>
            <person name="Wang T."/>
            <person name="Sohn W.M."/>
            <person name="Chang B.C.H."/>
            <person name="Kaur P."/>
            <person name="Weisz D."/>
            <person name="Dudchenko O."/>
            <person name="Aiden E.L."/>
            <person name="Korhonen P.K."/>
            <person name="Gasser R.B."/>
        </authorList>
    </citation>
    <scope>NUCLEOTIDE SEQUENCE [LARGE SCALE GENOMIC DNA]</scope>
    <source>
        <strain evidence="1">Cs-k2</strain>
    </source>
</reference>
<dbReference type="Gene3D" id="1.20.1280.290">
    <property type="match status" value="2"/>
</dbReference>
<dbReference type="GO" id="GO:0015174">
    <property type="term" value="F:basic amino acid transmembrane transporter activity"/>
    <property type="evidence" value="ECO:0007669"/>
    <property type="project" value="TreeGrafter"/>
</dbReference>
<keyword evidence="2" id="KW-1185">Reference proteome</keyword>
<protein>
    <submittedName>
        <fullName evidence="1">Lysosomal amino acid transporter 1</fullName>
    </submittedName>
</protein>
<proteinExistence type="predicted"/>
<evidence type="ECO:0000313" key="2">
    <source>
        <dbReference type="Proteomes" id="UP000286415"/>
    </source>
</evidence>
<gene>
    <name evidence="1" type="ORF">CSKR_203930</name>
</gene>
<dbReference type="EMBL" id="NIRI02000042">
    <property type="protein sequence ID" value="KAG5447732.1"/>
    <property type="molecule type" value="Genomic_DNA"/>
</dbReference>
<dbReference type="OrthoDB" id="8048523at2759"/>
<dbReference type="Pfam" id="PF04193">
    <property type="entry name" value="PQ-loop"/>
    <property type="match status" value="2"/>
</dbReference>
<dbReference type="PANTHER" id="PTHR16201:SF34">
    <property type="entry name" value="LYSOSOMAL AMINO ACID TRANSPORTER 1"/>
    <property type="match status" value="1"/>
</dbReference>
<comment type="caution">
    <text evidence="1">The sequence shown here is derived from an EMBL/GenBank/DDBJ whole genome shotgun (WGS) entry which is preliminary data.</text>
</comment>
<dbReference type="InterPro" id="IPR006603">
    <property type="entry name" value="PQ-loop_rpt"/>
</dbReference>
<dbReference type="GO" id="GO:0098852">
    <property type="term" value="C:lytic vacuole membrane"/>
    <property type="evidence" value="ECO:0007669"/>
    <property type="project" value="UniProtKB-ARBA"/>
</dbReference>
<accession>A0A8T1MFT6</accession>
<organism evidence="1 2">
    <name type="scientific">Clonorchis sinensis</name>
    <name type="common">Chinese liver fluke</name>
    <dbReference type="NCBI Taxonomy" id="79923"/>
    <lineage>
        <taxon>Eukaryota</taxon>
        <taxon>Metazoa</taxon>
        <taxon>Spiralia</taxon>
        <taxon>Lophotrochozoa</taxon>
        <taxon>Platyhelminthes</taxon>
        <taxon>Trematoda</taxon>
        <taxon>Digenea</taxon>
        <taxon>Opisthorchiida</taxon>
        <taxon>Opisthorchiata</taxon>
        <taxon>Opisthorchiidae</taxon>
        <taxon>Clonorchis</taxon>
    </lineage>
</organism>
<reference evidence="1 2" key="1">
    <citation type="journal article" date="2018" name="Biotechnol. Adv.">
        <title>Improved genomic resources and new bioinformatic workflow for the carcinogenic parasite Clonorchis sinensis: Biotechnological implications.</title>
        <authorList>
            <person name="Wang D."/>
            <person name="Korhonen P.K."/>
            <person name="Gasser R.B."/>
            <person name="Young N.D."/>
        </authorList>
    </citation>
    <scope>NUCLEOTIDE SEQUENCE [LARGE SCALE GENOMIC DNA]</scope>
    <source>
        <strain evidence="1">Cs-k2</strain>
    </source>
</reference>
<name>A0A8T1MFT6_CLOSI</name>
<sequence>MPGSVLYFGFPVLQLSQLPVTPSNWSELTPANNNCTYGVQWIWYVMGQCVVDARGMVAIACGLVSLFSWIMGGLPQIVENFRTGIPDQALSPFLILFWTFGDSINLVGCLLTHQLILQVAISVYGVCSDLILLGQFLFYKMRHQFILKRVSETLGDGEVYMEDNPNEADPATMDTEPLLNVSTPSHRALAVCFVGLVGLTTFHSILPAFPESSHAMSSPFSRRLLMFTPPEAPETVVTHLSYQEDWHPPFLPGTNAKIGYMLGWISSLMYFGSRFPQIFKNWRRRSTEGLCPALFFASLLGNTSYGLQIFVTSTEPIYLLQALPWLFGSVGVLALDFIICFQFYYFARHKPRQFSPLGSSAQDESLSNSLSA</sequence>
<evidence type="ECO:0000313" key="1">
    <source>
        <dbReference type="EMBL" id="KAG5447732.1"/>
    </source>
</evidence>
<dbReference type="Proteomes" id="UP000286415">
    <property type="component" value="Unassembled WGS sequence"/>
</dbReference>
<dbReference type="GO" id="GO:0003743">
    <property type="term" value="F:translation initiation factor activity"/>
    <property type="evidence" value="ECO:0007669"/>
    <property type="project" value="UniProtKB-KW"/>
</dbReference>